<dbReference type="GeneID" id="24140016"/>
<accession>A0A067BC76</accession>
<dbReference type="RefSeq" id="XP_012213323.1">
    <property type="nucleotide sequence ID" value="XM_012357933.1"/>
</dbReference>
<keyword evidence="3" id="KW-1185">Reference proteome</keyword>
<dbReference type="OMA" id="WKANISH"/>
<evidence type="ECO:0000313" key="3">
    <source>
        <dbReference type="Proteomes" id="UP000030745"/>
    </source>
</evidence>
<sequence>MLGQMVKTSSHNKTSRPLEHPGSIVEEAPATPEAEAVVIPHQVEPPRKATIKEKPPPNAPLSPEMNPLNFEDITRPVPKHTPELLHQPSLVTPKLIDAADHIDEIRQAVIRLVAEGEVVTALDPGANVSYDHQGDLKFYTDDNLQKRLELRYHPLLCRMTRVFWLTMVKPDAAKMEFDDYQRLFLRIHKVLIELFDLGESRIMIADDWKRDIATHTNLEYEMFHLSLFELIDIWCDSLDADDYCNLLYWILNGITLRQSGSFRLRRLEEVKYIDVAEAGSNVSSPLISSFLDEVEKAQLRKYRNHTRGDGSGAKTSDATSAESDTADGAAPESSTEQVTTNASATEATTLLLDDDDAPASHRPRHLASLLDDDDTPLTKTLHTKLKLVSTSAPPPEHNKTATMYHASHPPSFDYDPHMDLGTTTPQRVTKRPSQAMGSKGTSSPNRLSMSSSSRKPSSSTHDRRPTGSHAGTDASSVEEGADADATRRTSRAASKVRAPTLRSSAGSSTQQSLDETAANAVAHAGVANDAAQFERSAEGVSTTSDVEAHAV</sequence>
<dbReference type="AlphaFoldDB" id="A0A067BC76"/>
<feature type="compositionally biased region" description="Polar residues" evidence="1">
    <location>
        <begin position="1"/>
        <end position="12"/>
    </location>
</feature>
<evidence type="ECO:0000313" key="2">
    <source>
        <dbReference type="EMBL" id="KDO15969.1"/>
    </source>
</evidence>
<feature type="region of interest" description="Disordered" evidence="1">
    <location>
        <begin position="532"/>
        <end position="551"/>
    </location>
</feature>
<feature type="compositionally biased region" description="Low complexity" evidence="1">
    <location>
        <begin position="442"/>
        <end position="459"/>
    </location>
</feature>
<feature type="compositionally biased region" description="Polar residues" evidence="1">
    <location>
        <begin position="421"/>
        <end position="441"/>
    </location>
</feature>
<gene>
    <name evidence="2" type="ORF">SPRG_18491</name>
</gene>
<dbReference type="Proteomes" id="UP000030745">
    <property type="component" value="Unassembled WGS sequence"/>
</dbReference>
<dbReference type="KEGG" id="spar:SPRG_18491"/>
<feature type="region of interest" description="Disordered" evidence="1">
    <location>
        <begin position="1"/>
        <end position="65"/>
    </location>
</feature>
<organism evidence="2 3">
    <name type="scientific">Saprolegnia parasitica (strain CBS 223.65)</name>
    <dbReference type="NCBI Taxonomy" id="695850"/>
    <lineage>
        <taxon>Eukaryota</taxon>
        <taxon>Sar</taxon>
        <taxon>Stramenopiles</taxon>
        <taxon>Oomycota</taxon>
        <taxon>Saprolegniomycetes</taxon>
        <taxon>Saprolegniales</taxon>
        <taxon>Saprolegniaceae</taxon>
        <taxon>Saprolegnia</taxon>
    </lineage>
</organism>
<feature type="region of interest" description="Disordered" evidence="1">
    <location>
        <begin position="302"/>
        <end position="517"/>
    </location>
</feature>
<feature type="compositionally biased region" description="Polar residues" evidence="1">
    <location>
        <begin position="313"/>
        <end position="323"/>
    </location>
</feature>
<feature type="compositionally biased region" description="Low complexity" evidence="1">
    <location>
        <begin position="339"/>
        <end position="351"/>
    </location>
</feature>
<feature type="compositionally biased region" description="Low complexity" evidence="1">
    <location>
        <begin position="24"/>
        <end position="40"/>
    </location>
</feature>
<name>A0A067BC76_SAPPC</name>
<feature type="compositionally biased region" description="Basic and acidic residues" evidence="1">
    <location>
        <begin position="44"/>
        <end position="55"/>
    </location>
</feature>
<dbReference type="VEuPathDB" id="FungiDB:SPRG_18491"/>
<dbReference type="EMBL" id="KK584431">
    <property type="protein sequence ID" value="KDO15969.1"/>
    <property type="molecule type" value="Genomic_DNA"/>
</dbReference>
<dbReference type="STRING" id="695850.A0A067BC76"/>
<reference evidence="2 3" key="1">
    <citation type="journal article" date="2013" name="PLoS Genet.">
        <title>Distinctive expansion of potential virulence genes in the genome of the oomycete fish pathogen Saprolegnia parasitica.</title>
        <authorList>
            <person name="Jiang R.H."/>
            <person name="de Bruijn I."/>
            <person name="Haas B.J."/>
            <person name="Belmonte R."/>
            <person name="Lobach L."/>
            <person name="Christie J."/>
            <person name="van den Ackerveken G."/>
            <person name="Bottin A."/>
            <person name="Bulone V."/>
            <person name="Diaz-Moreno S.M."/>
            <person name="Dumas B."/>
            <person name="Fan L."/>
            <person name="Gaulin E."/>
            <person name="Govers F."/>
            <person name="Grenville-Briggs L.J."/>
            <person name="Horner N.R."/>
            <person name="Levin J.Z."/>
            <person name="Mammella M."/>
            <person name="Meijer H.J."/>
            <person name="Morris P."/>
            <person name="Nusbaum C."/>
            <person name="Oome S."/>
            <person name="Phillips A.J."/>
            <person name="van Rooyen D."/>
            <person name="Rzeszutek E."/>
            <person name="Saraiva M."/>
            <person name="Secombes C.J."/>
            <person name="Seidl M.F."/>
            <person name="Snel B."/>
            <person name="Stassen J.H."/>
            <person name="Sykes S."/>
            <person name="Tripathy S."/>
            <person name="van den Berg H."/>
            <person name="Vega-Arreguin J.C."/>
            <person name="Wawra S."/>
            <person name="Young S.K."/>
            <person name="Zeng Q."/>
            <person name="Dieguez-Uribeondo J."/>
            <person name="Russ C."/>
            <person name="Tyler B.M."/>
            <person name="van West P."/>
        </authorList>
    </citation>
    <scope>NUCLEOTIDE SEQUENCE [LARGE SCALE GENOMIC DNA]</scope>
    <source>
        <strain evidence="2 3">CBS 223.65</strain>
    </source>
</reference>
<dbReference type="OrthoDB" id="73493at2759"/>
<evidence type="ECO:0000256" key="1">
    <source>
        <dbReference type="SAM" id="MobiDB-lite"/>
    </source>
</evidence>
<protein>
    <submittedName>
        <fullName evidence="2">Uncharacterized protein</fullName>
    </submittedName>
</protein>
<proteinExistence type="predicted"/>
<feature type="compositionally biased region" description="Polar residues" evidence="1">
    <location>
        <begin position="501"/>
        <end position="514"/>
    </location>
</feature>